<dbReference type="Proteomes" id="UP000781932">
    <property type="component" value="Unassembled WGS sequence"/>
</dbReference>
<dbReference type="SUPFAM" id="SSF53098">
    <property type="entry name" value="Ribonuclease H-like"/>
    <property type="match status" value="1"/>
</dbReference>
<reference evidence="3" key="2">
    <citation type="submission" date="2020-11" db="EMBL/GenBank/DDBJ databases">
        <title>Whole genome sequencing of Colletotrichum sp.</title>
        <authorList>
            <person name="Li H."/>
        </authorList>
    </citation>
    <scope>NUCLEOTIDE SEQUENCE</scope>
    <source>
        <strain evidence="3">CkLH20</strain>
    </source>
</reference>
<dbReference type="EMBL" id="JAATWM020000028">
    <property type="protein sequence ID" value="KAF9874108.1"/>
    <property type="molecule type" value="Genomic_DNA"/>
</dbReference>
<dbReference type="InterPro" id="IPR040151">
    <property type="entry name" value="Gfd2/YDR514C-like"/>
</dbReference>
<accession>A0A9P6LHZ5</accession>
<dbReference type="Gene3D" id="3.30.420.10">
    <property type="entry name" value="Ribonuclease H-like superfamily/Ribonuclease H"/>
    <property type="match status" value="1"/>
</dbReference>
<organism evidence="3 4">
    <name type="scientific">Colletotrichum karsti</name>
    <dbReference type="NCBI Taxonomy" id="1095194"/>
    <lineage>
        <taxon>Eukaryota</taxon>
        <taxon>Fungi</taxon>
        <taxon>Dikarya</taxon>
        <taxon>Ascomycota</taxon>
        <taxon>Pezizomycotina</taxon>
        <taxon>Sordariomycetes</taxon>
        <taxon>Hypocreomycetidae</taxon>
        <taxon>Glomerellales</taxon>
        <taxon>Glomerellaceae</taxon>
        <taxon>Colletotrichum</taxon>
        <taxon>Colletotrichum boninense species complex</taxon>
    </lineage>
</organism>
<sequence>MNSEFITNEPLRDLDLTSDQLIDLMKEILGEGFRFEKPVYPTDAEVINGVIDRITLDPLALDRQNAAIKAAKQGKDPRAAASSGKTDHSRPVYVPSQSAKLSTDEYNNLIMKTFPKYETMKAGDWSGENEKFVAWDLIKRYPMNYIGKTNRPKCMPFFKNMTDEFTWDFFYVYHPKALDQAPFIFVPTEQLEHFLDIINASVQTKLTVPPGKPSEKFNLVFGSTCTIRPKYVGRSSTHNEYKALQDAIPPPTEEDSCGDATVHGMEFLLANLSAHSKDDQVKSKNKKRKQEKVQNRDESVYDAQLYLGLRPLASVVEEKDKKVVLEEPVPHALNKDVIFMCIDIEVAEEHHGTILEVGMSTLNTRDIAGIAPGETGRNWFPYIKSRHLITNDYKYMRNKKYIKGCPELFDFGESEYPPVTELRANILAAFDELSESGVADKEKGFRNIVLVGHDINSDLTYMAGMDVHPWTVGGMMRCLDTKDMHQAWRKGEQGRGLGFVLQDLEIPSKNLHNAGNDAAYTMRALLGLAVRAKMDEQEGSAENKVIAS</sequence>
<comment type="caution">
    <text evidence="3">The sequence shown here is derived from an EMBL/GenBank/DDBJ whole genome shotgun (WGS) entry which is preliminary data.</text>
</comment>
<keyword evidence="4" id="KW-1185">Reference proteome</keyword>
<evidence type="ECO:0000313" key="4">
    <source>
        <dbReference type="Proteomes" id="UP000781932"/>
    </source>
</evidence>
<evidence type="ECO:0000313" key="3">
    <source>
        <dbReference type="EMBL" id="KAF9874108.1"/>
    </source>
</evidence>
<evidence type="ECO:0000259" key="2">
    <source>
        <dbReference type="Pfam" id="PF21762"/>
    </source>
</evidence>
<dbReference type="AlphaFoldDB" id="A0A9P6LHZ5"/>
<protein>
    <submittedName>
        <fullName evidence="3">QDE-2-interacting protein</fullName>
    </submittedName>
</protein>
<dbReference type="Pfam" id="PF21762">
    <property type="entry name" value="DEDDh_C"/>
    <property type="match status" value="1"/>
</dbReference>
<feature type="domain" description="Gfd2/YDR514C-like C-terminal" evidence="2">
    <location>
        <begin position="338"/>
        <end position="527"/>
    </location>
</feature>
<dbReference type="InterPro" id="IPR048519">
    <property type="entry name" value="Gfd2/YDR514C-like_C"/>
</dbReference>
<evidence type="ECO:0000256" key="1">
    <source>
        <dbReference type="SAM" id="MobiDB-lite"/>
    </source>
</evidence>
<name>A0A9P6LHZ5_9PEZI</name>
<feature type="region of interest" description="Disordered" evidence="1">
    <location>
        <begin position="276"/>
        <end position="296"/>
    </location>
</feature>
<proteinExistence type="predicted"/>
<reference evidence="3" key="1">
    <citation type="submission" date="2020-03" db="EMBL/GenBank/DDBJ databases">
        <authorList>
            <person name="He L."/>
        </authorList>
    </citation>
    <scope>NUCLEOTIDE SEQUENCE</scope>
    <source>
        <strain evidence="3">CkLH20</strain>
    </source>
</reference>
<dbReference type="InterPro" id="IPR036397">
    <property type="entry name" value="RNaseH_sf"/>
</dbReference>
<dbReference type="PANTHER" id="PTHR28083:SF1">
    <property type="entry name" value="GOOD FOR FULL DBP5 ACTIVITY PROTEIN 2"/>
    <property type="match status" value="1"/>
</dbReference>
<dbReference type="GO" id="GO:0005634">
    <property type="term" value="C:nucleus"/>
    <property type="evidence" value="ECO:0007669"/>
    <property type="project" value="TreeGrafter"/>
</dbReference>
<dbReference type="PANTHER" id="PTHR28083">
    <property type="entry name" value="GOOD FOR FULL DBP5 ACTIVITY PROTEIN 2"/>
    <property type="match status" value="1"/>
</dbReference>
<feature type="region of interest" description="Disordered" evidence="1">
    <location>
        <begin position="68"/>
        <end position="92"/>
    </location>
</feature>
<dbReference type="OrthoDB" id="5953249at2759"/>
<dbReference type="GO" id="GO:0003676">
    <property type="term" value="F:nucleic acid binding"/>
    <property type="evidence" value="ECO:0007669"/>
    <property type="project" value="InterPro"/>
</dbReference>
<dbReference type="InterPro" id="IPR012337">
    <property type="entry name" value="RNaseH-like_sf"/>
</dbReference>
<gene>
    <name evidence="3" type="ORF">CkaCkLH20_08480</name>
</gene>
<dbReference type="GeneID" id="62164269"/>
<dbReference type="RefSeq" id="XP_038743569.1">
    <property type="nucleotide sequence ID" value="XM_038891195.1"/>
</dbReference>